<organism evidence="1 2">
    <name type="scientific">Rotaria magnacalcarata</name>
    <dbReference type="NCBI Taxonomy" id="392030"/>
    <lineage>
        <taxon>Eukaryota</taxon>
        <taxon>Metazoa</taxon>
        <taxon>Spiralia</taxon>
        <taxon>Gnathifera</taxon>
        <taxon>Rotifera</taxon>
        <taxon>Eurotatoria</taxon>
        <taxon>Bdelloidea</taxon>
        <taxon>Philodinida</taxon>
        <taxon>Philodinidae</taxon>
        <taxon>Rotaria</taxon>
    </lineage>
</organism>
<accession>A0A820JVE4</accession>
<proteinExistence type="predicted"/>
<name>A0A820JVE4_9BILA</name>
<gene>
    <name evidence="1" type="ORF">OVN521_LOCUS32338</name>
</gene>
<keyword evidence="2" id="KW-1185">Reference proteome</keyword>
<dbReference type="Proteomes" id="UP000663866">
    <property type="component" value="Unassembled WGS sequence"/>
</dbReference>
<feature type="non-terminal residue" evidence="1">
    <location>
        <position position="63"/>
    </location>
</feature>
<evidence type="ECO:0000313" key="2">
    <source>
        <dbReference type="Proteomes" id="UP000663866"/>
    </source>
</evidence>
<sequence length="63" mass="7489">MQEIETNSMEIRQLHSSKKQAIKKIIEFSGESNEMDIDEWLYDLNNLISLMKLIDETRILETM</sequence>
<reference evidence="1" key="1">
    <citation type="submission" date="2021-02" db="EMBL/GenBank/DDBJ databases">
        <authorList>
            <person name="Nowell W R."/>
        </authorList>
    </citation>
    <scope>NUCLEOTIDE SEQUENCE</scope>
</reference>
<dbReference type="EMBL" id="CAJOBG010023079">
    <property type="protein sequence ID" value="CAF4331876.1"/>
    <property type="molecule type" value="Genomic_DNA"/>
</dbReference>
<comment type="caution">
    <text evidence="1">The sequence shown here is derived from an EMBL/GenBank/DDBJ whole genome shotgun (WGS) entry which is preliminary data.</text>
</comment>
<protein>
    <submittedName>
        <fullName evidence="1">Uncharacterized protein</fullName>
    </submittedName>
</protein>
<dbReference type="AlphaFoldDB" id="A0A820JVE4"/>
<evidence type="ECO:0000313" key="1">
    <source>
        <dbReference type="EMBL" id="CAF4331876.1"/>
    </source>
</evidence>